<dbReference type="HOGENOM" id="CLU_035620_0_0_1"/>
<organism evidence="6 7">
    <name type="scientific">Botryobasidium botryosum (strain FD-172 SS1)</name>
    <dbReference type="NCBI Taxonomy" id="930990"/>
    <lineage>
        <taxon>Eukaryota</taxon>
        <taxon>Fungi</taxon>
        <taxon>Dikarya</taxon>
        <taxon>Basidiomycota</taxon>
        <taxon>Agaricomycotina</taxon>
        <taxon>Agaricomycetes</taxon>
        <taxon>Cantharellales</taxon>
        <taxon>Botryobasidiaceae</taxon>
        <taxon>Botryobasidium</taxon>
    </lineage>
</organism>
<evidence type="ECO:0000256" key="4">
    <source>
        <dbReference type="ARBA" id="ARBA00048461"/>
    </source>
</evidence>
<evidence type="ECO:0000256" key="2">
    <source>
        <dbReference type="ARBA" id="ARBA00043996"/>
    </source>
</evidence>
<reference evidence="7" key="1">
    <citation type="journal article" date="2014" name="Proc. Natl. Acad. Sci. U.S.A.">
        <title>Extensive sampling of basidiomycete genomes demonstrates inadequacy of the white-rot/brown-rot paradigm for wood decay fungi.</title>
        <authorList>
            <person name="Riley R."/>
            <person name="Salamov A.A."/>
            <person name="Brown D.W."/>
            <person name="Nagy L.G."/>
            <person name="Floudas D."/>
            <person name="Held B.W."/>
            <person name="Levasseur A."/>
            <person name="Lombard V."/>
            <person name="Morin E."/>
            <person name="Otillar R."/>
            <person name="Lindquist E.A."/>
            <person name="Sun H."/>
            <person name="LaButti K.M."/>
            <person name="Schmutz J."/>
            <person name="Jabbour D."/>
            <person name="Luo H."/>
            <person name="Baker S.E."/>
            <person name="Pisabarro A.G."/>
            <person name="Walton J.D."/>
            <person name="Blanchette R.A."/>
            <person name="Henrissat B."/>
            <person name="Martin F."/>
            <person name="Cullen D."/>
            <person name="Hibbett D.S."/>
            <person name="Grigoriev I.V."/>
        </authorList>
    </citation>
    <scope>NUCLEOTIDE SEQUENCE [LARGE SCALE GENOMIC DNA]</scope>
    <source>
        <strain evidence="7">FD-172 SS1</strain>
    </source>
</reference>
<gene>
    <name evidence="6" type="ORF">BOTBODRAFT_335068</name>
</gene>
<dbReference type="Proteomes" id="UP000027195">
    <property type="component" value="Unassembled WGS sequence"/>
</dbReference>
<name>A0A067M157_BOTB1</name>
<protein>
    <recommendedName>
        <fullName evidence="5">Fungal lipase-type domain-containing protein</fullName>
    </recommendedName>
</protein>
<sequence length="294" mass="33537">MHKAVDAARRGEFDRAVNYIKEAQEYVDVVARALDCTFVQLCDFTKRYPDGTWLHNGAYCGAFISNSTAKPFIGMAFKGTNSTRELVTDLDWTPLKPDQPGVAFDSKTHRGFYLGLFGRYKNASGGPDVPFELMIKQLDLVYNEHQRSVLHFTGYSLGGAYCTLTYGEFLRRTLRYTFGDMYSLAAPRVCELPFATEVFNRTKPGNGKYIFRIVYRKDPVPTVPPRTKSQLGQYRFTHVDGGWQLFPSEGPKVMRSERPPNNPVDPESIPSSIWNITDHKVQNYYEGWQRTPHS</sequence>
<proteinExistence type="inferred from homology"/>
<accession>A0A067M157</accession>
<feature type="domain" description="Fungal lipase-type" evidence="5">
    <location>
        <begin position="75"/>
        <end position="226"/>
    </location>
</feature>
<dbReference type="PANTHER" id="PTHR45856">
    <property type="entry name" value="ALPHA/BETA-HYDROLASES SUPERFAMILY PROTEIN"/>
    <property type="match status" value="1"/>
</dbReference>
<evidence type="ECO:0000259" key="5">
    <source>
        <dbReference type="Pfam" id="PF01764"/>
    </source>
</evidence>
<dbReference type="InParanoid" id="A0A067M157"/>
<evidence type="ECO:0000256" key="3">
    <source>
        <dbReference type="ARBA" id="ARBA00047591"/>
    </source>
</evidence>
<dbReference type="OrthoDB" id="426718at2759"/>
<dbReference type="PANTHER" id="PTHR45856:SF24">
    <property type="entry name" value="FUNGAL LIPASE-LIKE DOMAIN-CONTAINING PROTEIN"/>
    <property type="match status" value="1"/>
</dbReference>
<dbReference type="Gene3D" id="3.40.50.1820">
    <property type="entry name" value="alpha/beta hydrolase"/>
    <property type="match status" value="1"/>
</dbReference>
<keyword evidence="7" id="KW-1185">Reference proteome</keyword>
<comment type="similarity">
    <text evidence="2">Belongs to the AB hydrolase superfamily. Lipase family. Class 3 subfamily.</text>
</comment>
<dbReference type="InterPro" id="IPR051218">
    <property type="entry name" value="Sec_MonoDiacylglyc_Lipase"/>
</dbReference>
<dbReference type="AlphaFoldDB" id="A0A067M157"/>
<dbReference type="SUPFAM" id="SSF53474">
    <property type="entry name" value="alpha/beta-Hydrolases"/>
    <property type="match status" value="1"/>
</dbReference>
<evidence type="ECO:0000313" key="7">
    <source>
        <dbReference type="Proteomes" id="UP000027195"/>
    </source>
</evidence>
<comment type="catalytic activity">
    <reaction evidence="4">
        <text>a monoacylglycerol + H2O = glycerol + a fatty acid + H(+)</text>
        <dbReference type="Rhea" id="RHEA:15245"/>
        <dbReference type="ChEBI" id="CHEBI:15377"/>
        <dbReference type="ChEBI" id="CHEBI:15378"/>
        <dbReference type="ChEBI" id="CHEBI:17408"/>
        <dbReference type="ChEBI" id="CHEBI:17754"/>
        <dbReference type="ChEBI" id="CHEBI:28868"/>
    </reaction>
</comment>
<dbReference type="CDD" id="cd00519">
    <property type="entry name" value="Lipase_3"/>
    <property type="match status" value="1"/>
</dbReference>
<keyword evidence="1" id="KW-1015">Disulfide bond</keyword>
<dbReference type="InterPro" id="IPR029058">
    <property type="entry name" value="AB_hydrolase_fold"/>
</dbReference>
<comment type="catalytic activity">
    <reaction evidence="3">
        <text>a diacylglycerol + H2O = a monoacylglycerol + a fatty acid + H(+)</text>
        <dbReference type="Rhea" id="RHEA:32731"/>
        <dbReference type="ChEBI" id="CHEBI:15377"/>
        <dbReference type="ChEBI" id="CHEBI:15378"/>
        <dbReference type="ChEBI" id="CHEBI:17408"/>
        <dbReference type="ChEBI" id="CHEBI:18035"/>
        <dbReference type="ChEBI" id="CHEBI:28868"/>
    </reaction>
</comment>
<dbReference type="GO" id="GO:0006629">
    <property type="term" value="P:lipid metabolic process"/>
    <property type="evidence" value="ECO:0007669"/>
    <property type="project" value="InterPro"/>
</dbReference>
<evidence type="ECO:0000256" key="1">
    <source>
        <dbReference type="ARBA" id="ARBA00023157"/>
    </source>
</evidence>
<dbReference type="Pfam" id="PF01764">
    <property type="entry name" value="Lipase_3"/>
    <property type="match status" value="1"/>
</dbReference>
<evidence type="ECO:0000313" key="6">
    <source>
        <dbReference type="EMBL" id="KDQ05617.1"/>
    </source>
</evidence>
<dbReference type="EMBL" id="KL198223">
    <property type="protein sequence ID" value="KDQ05617.1"/>
    <property type="molecule type" value="Genomic_DNA"/>
</dbReference>
<dbReference type="InterPro" id="IPR002921">
    <property type="entry name" value="Fungal_lipase-type"/>
</dbReference>